<evidence type="ECO:0000313" key="4">
    <source>
        <dbReference type="Proteomes" id="UP000824145"/>
    </source>
</evidence>
<name>A0A9D1SJT0_9FIRM</name>
<dbReference type="Pfam" id="PF07261">
    <property type="entry name" value="DnaB_2"/>
    <property type="match status" value="1"/>
</dbReference>
<gene>
    <name evidence="3" type="ORF">IAB07_04960</name>
</gene>
<dbReference type="EMBL" id="DVNJ01000029">
    <property type="protein sequence ID" value="HIU63094.1"/>
    <property type="molecule type" value="Genomic_DNA"/>
</dbReference>
<evidence type="ECO:0000256" key="1">
    <source>
        <dbReference type="ARBA" id="ARBA00093462"/>
    </source>
</evidence>
<dbReference type="Gene3D" id="1.10.10.630">
    <property type="entry name" value="DnaD domain-like"/>
    <property type="match status" value="1"/>
</dbReference>
<dbReference type="InterPro" id="IPR006343">
    <property type="entry name" value="DnaB/C_C"/>
</dbReference>
<dbReference type="Proteomes" id="UP000824145">
    <property type="component" value="Unassembled WGS sequence"/>
</dbReference>
<comment type="similarity">
    <text evidence="1">Belongs to the DnaB/DnaD family.</text>
</comment>
<comment type="caution">
    <text evidence="3">The sequence shown here is derived from an EMBL/GenBank/DDBJ whole genome shotgun (WGS) entry which is preliminary data.</text>
</comment>
<accession>A0A9D1SJT0</accession>
<protein>
    <submittedName>
        <fullName evidence="3">DnaD domain protein</fullName>
    </submittedName>
</protein>
<dbReference type="AlphaFoldDB" id="A0A9D1SJT0"/>
<proteinExistence type="inferred from homology"/>
<sequence length="477" mass="53684">MSFCNFSPRWQEHGFCAVDNRFITQWMPDAKGDHVKVYLYGLYLCSSSDASMNAAAMASALSLSEAQVTTAMEYWRDAGLVTISSASPLTVVYNHPADVGGKLRKFKAGRFTDFNAQLQALYPHRMITPAEYERYYDFIESNKVPDELLIMIAGYCVAGKGENINWSYVLTCARDWISQGIRTPRQAEEKIRQTEECSEKMNALMRELGRKSSPDFDEKQLYLKWTESWGFSHETVLHVAGSCKKGGMNKLDSLLDSYFRLSLFTIEEIDAYNESRRKLRNLTREIYKRMGLWCENPDQAAEVYVSPWLAKGFDKDALLKIAAHCFTRGIKTLEGMNGTVNKMLKEGCLSAEAIDEYLAGCAARDEVIARVIAATGSSRSVTANDRDLYGVWSDIWGFSDEVIIYAATLSQGRVNAMSHTGNLLSYWKRQGASGMDEVKKLSEQSAKAPRAAFTGERNYTKQQLDAFLGDVSDFDDI</sequence>
<reference evidence="3" key="1">
    <citation type="submission" date="2020-10" db="EMBL/GenBank/DDBJ databases">
        <authorList>
            <person name="Gilroy R."/>
        </authorList>
    </citation>
    <scope>NUCLEOTIDE SEQUENCE</scope>
    <source>
        <strain evidence="3">9366</strain>
    </source>
</reference>
<reference evidence="3" key="2">
    <citation type="journal article" date="2021" name="PeerJ">
        <title>Extensive microbial diversity within the chicken gut microbiome revealed by metagenomics and culture.</title>
        <authorList>
            <person name="Gilroy R."/>
            <person name="Ravi A."/>
            <person name="Getino M."/>
            <person name="Pursley I."/>
            <person name="Horton D.L."/>
            <person name="Alikhan N.F."/>
            <person name="Baker D."/>
            <person name="Gharbi K."/>
            <person name="Hall N."/>
            <person name="Watson M."/>
            <person name="Adriaenssens E.M."/>
            <person name="Foster-Nyarko E."/>
            <person name="Jarju S."/>
            <person name="Secka A."/>
            <person name="Antonio M."/>
            <person name="Oren A."/>
            <person name="Chaudhuri R.R."/>
            <person name="La Ragione R."/>
            <person name="Hildebrand F."/>
            <person name="Pallen M.J."/>
        </authorList>
    </citation>
    <scope>NUCLEOTIDE SEQUENCE</scope>
    <source>
        <strain evidence="3">9366</strain>
    </source>
</reference>
<evidence type="ECO:0000313" key="3">
    <source>
        <dbReference type="EMBL" id="HIU63094.1"/>
    </source>
</evidence>
<dbReference type="SUPFAM" id="SSF158499">
    <property type="entry name" value="DnaD domain-like"/>
    <property type="match status" value="1"/>
</dbReference>
<organism evidence="3 4">
    <name type="scientific">Candidatus Caccalectryoclostridium excrementigallinarum</name>
    <dbReference type="NCBI Taxonomy" id="2840710"/>
    <lineage>
        <taxon>Bacteria</taxon>
        <taxon>Bacillati</taxon>
        <taxon>Bacillota</taxon>
        <taxon>Clostridia</taxon>
        <taxon>Christensenellales</taxon>
        <taxon>Christensenellaceae</taxon>
        <taxon>Christensenellaceae incertae sedis</taxon>
        <taxon>Candidatus Caccalectryoclostridium</taxon>
    </lineage>
</organism>
<dbReference type="InterPro" id="IPR034829">
    <property type="entry name" value="DnaD-like_sf"/>
</dbReference>
<evidence type="ECO:0000259" key="2">
    <source>
        <dbReference type="Pfam" id="PF07261"/>
    </source>
</evidence>
<feature type="domain" description="DnaB/C C-terminal" evidence="2">
    <location>
        <begin position="124"/>
        <end position="190"/>
    </location>
</feature>